<evidence type="ECO:0000256" key="1">
    <source>
        <dbReference type="ARBA" id="ARBA00022574"/>
    </source>
</evidence>
<dbReference type="PROSITE" id="PS50082">
    <property type="entry name" value="WD_REPEATS_2"/>
    <property type="match status" value="2"/>
</dbReference>
<feature type="repeat" description="WD" evidence="3">
    <location>
        <begin position="74"/>
        <end position="115"/>
    </location>
</feature>
<dbReference type="PROSITE" id="PS50294">
    <property type="entry name" value="WD_REPEATS_REGION"/>
    <property type="match status" value="2"/>
</dbReference>
<dbReference type="InterPro" id="IPR015943">
    <property type="entry name" value="WD40/YVTN_repeat-like_dom_sf"/>
</dbReference>
<dbReference type="InterPro" id="IPR036322">
    <property type="entry name" value="WD40_repeat_dom_sf"/>
</dbReference>
<dbReference type="AlphaFoldDB" id="A0A6A6D764"/>
<dbReference type="PANTHER" id="PTHR19848">
    <property type="entry name" value="WD40 REPEAT PROTEIN"/>
    <property type="match status" value="1"/>
</dbReference>
<evidence type="ECO:0000313" key="5">
    <source>
        <dbReference type="Proteomes" id="UP000800200"/>
    </source>
</evidence>
<reference evidence="4" key="1">
    <citation type="journal article" date="2020" name="Stud. Mycol.">
        <title>101 Dothideomycetes genomes: a test case for predicting lifestyles and emergence of pathogens.</title>
        <authorList>
            <person name="Haridas S."/>
            <person name="Albert R."/>
            <person name="Binder M."/>
            <person name="Bloem J."/>
            <person name="Labutti K."/>
            <person name="Salamov A."/>
            <person name="Andreopoulos B."/>
            <person name="Baker S."/>
            <person name="Barry K."/>
            <person name="Bills G."/>
            <person name="Bluhm B."/>
            <person name="Cannon C."/>
            <person name="Castanera R."/>
            <person name="Culley D."/>
            <person name="Daum C."/>
            <person name="Ezra D."/>
            <person name="Gonzalez J."/>
            <person name="Henrissat B."/>
            <person name="Kuo A."/>
            <person name="Liang C."/>
            <person name="Lipzen A."/>
            <person name="Lutzoni F."/>
            <person name="Magnuson J."/>
            <person name="Mondo S."/>
            <person name="Nolan M."/>
            <person name="Ohm R."/>
            <person name="Pangilinan J."/>
            <person name="Park H.-J."/>
            <person name="Ramirez L."/>
            <person name="Alfaro M."/>
            <person name="Sun H."/>
            <person name="Tritt A."/>
            <person name="Yoshinaga Y."/>
            <person name="Zwiers L.-H."/>
            <person name="Turgeon B."/>
            <person name="Goodwin S."/>
            <person name="Spatafora J."/>
            <person name="Crous P."/>
            <person name="Grigoriev I."/>
        </authorList>
    </citation>
    <scope>NUCLEOTIDE SEQUENCE</scope>
    <source>
        <strain evidence="4">CBS 207.26</strain>
    </source>
</reference>
<gene>
    <name evidence="4" type="ORF">K469DRAFT_612697</name>
</gene>
<dbReference type="PROSITE" id="PS00678">
    <property type="entry name" value="WD_REPEATS_1"/>
    <property type="match status" value="1"/>
</dbReference>
<dbReference type="InterPro" id="IPR001680">
    <property type="entry name" value="WD40_rpt"/>
</dbReference>
<keyword evidence="2" id="KW-0677">Repeat</keyword>
<dbReference type="Proteomes" id="UP000800200">
    <property type="component" value="Unassembled WGS sequence"/>
</dbReference>
<dbReference type="PANTHER" id="PTHR19848:SF8">
    <property type="entry name" value="F-BOX AND WD REPEAT DOMAIN CONTAINING 7"/>
    <property type="match status" value="1"/>
</dbReference>
<proteinExistence type="predicted"/>
<organism evidence="4 5">
    <name type="scientific">Zopfia rhizophila CBS 207.26</name>
    <dbReference type="NCBI Taxonomy" id="1314779"/>
    <lineage>
        <taxon>Eukaryota</taxon>
        <taxon>Fungi</taxon>
        <taxon>Dikarya</taxon>
        <taxon>Ascomycota</taxon>
        <taxon>Pezizomycotina</taxon>
        <taxon>Dothideomycetes</taxon>
        <taxon>Dothideomycetes incertae sedis</taxon>
        <taxon>Zopfiaceae</taxon>
        <taxon>Zopfia</taxon>
    </lineage>
</organism>
<feature type="repeat" description="WD" evidence="3">
    <location>
        <begin position="116"/>
        <end position="157"/>
    </location>
</feature>
<accession>A0A6A6D764</accession>
<evidence type="ECO:0000313" key="4">
    <source>
        <dbReference type="EMBL" id="KAF2174943.1"/>
    </source>
</evidence>
<evidence type="ECO:0000256" key="3">
    <source>
        <dbReference type="PROSITE-ProRule" id="PRU00221"/>
    </source>
</evidence>
<dbReference type="EMBL" id="ML994759">
    <property type="protein sequence ID" value="KAF2174943.1"/>
    <property type="molecule type" value="Genomic_DNA"/>
</dbReference>
<dbReference type="Gene3D" id="2.130.10.10">
    <property type="entry name" value="YVTN repeat-like/Quinoprotein amine dehydrogenase"/>
    <property type="match status" value="1"/>
</dbReference>
<dbReference type="Pfam" id="PF00400">
    <property type="entry name" value="WD40"/>
    <property type="match status" value="2"/>
</dbReference>
<evidence type="ECO:0000256" key="2">
    <source>
        <dbReference type="ARBA" id="ARBA00022737"/>
    </source>
</evidence>
<dbReference type="SUPFAM" id="SSF50978">
    <property type="entry name" value="WD40 repeat-like"/>
    <property type="match status" value="1"/>
</dbReference>
<keyword evidence="1 3" id="KW-0853">WD repeat</keyword>
<feature type="non-terminal residue" evidence="4">
    <location>
        <position position="1"/>
    </location>
</feature>
<name>A0A6A6D764_9PEZI</name>
<dbReference type="OrthoDB" id="538223at2759"/>
<sequence>LVELIQDARRFIMYHKWAIENHPLQAYASALTFSPAGGVIRGLFNEEELKWITIKPAMEDKWSACLQTLEGNSHLGHSDSVMSVAFSHDSARLASASYDKTVKVWGASSGECVQTLKGHGDSVKSVAFSHDSARLASASPDKTVKVWDASSGKCLQTFGVGKALPNISFDTTGSYLRIEIGTIIINACASTSNITPSVMGPQNPQYQGGGLSSDGAWITYNSENLVWLPSEYRPSGSVVSGKTIGMGVGYGKVWICNVELSES</sequence>
<dbReference type="InterPro" id="IPR019775">
    <property type="entry name" value="WD40_repeat_CS"/>
</dbReference>
<keyword evidence="5" id="KW-1185">Reference proteome</keyword>
<protein>
    <submittedName>
        <fullName evidence="4">WD40 repeat-like protein</fullName>
    </submittedName>
</protein>
<dbReference type="SMART" id="SM00320">
    <property type="entry name" value="WD40"/>
    <property type="match status" value="2"/>
</dbReference>